<dbReference type="EMBL" id="JASSZA010000019">
    <property type="protein sequence ID" value="KAK2088948.1"/>
    <property type="molecule type" value="Genomic_DNA"/>
</dbReference>
<evidence type="ECO:0000313" key="1">
    <source>
        <dbReference type="EMBL" id="KAK2088948.1"/>
    </source>
</evidence>
<keyword evidence="2" id="KW-1185">Reference proteome</keyword>
<dbReference type="InterPro" id="IPR036412">
    <property type="entry name" value="HAD-like_sf"/>
</dbReference>
<dbReference type="Pfam" id="PF08645">
    <property type="entry name" value="PNK3P"/>
    <property type="match status" value="1"/>
</dbReference>
<sequence length="123" mass="14068">MESTSGPRSVPLLPTYPRILYPEIPRKLQELEAKGYKLVIFTNQMSIGRRKLPAEEFKAKVEAVLEKLGVPFQVLVATHTGLYRKPVTGMWDHLQEEARLLFFAVTFYVLVYEASAPKRSKSE</sequence>
<dbReference type="PANTHER" id="PTHR12083">
    <property type="entry name" value="BIFUNCTIONAL POLYNUCLEOTIDE PHOSPHATASE/KINASE"/>
    <property type="match status" value="1"/>
</dbReference>
<dbReference type="Proteomes" id="UP001266305">
    <property type="component" value="Unassembled WGS sequence"/>
</dbReference>
<dbReference type="SUPFAM" id="SSF56784">
    <property type="entry name" value="HAD-like"/>
    <property type="match status" value="1"/>
</dbReference>
<gene>
    <name evidence="1" type="ORF">P7K49_034855</name>
</gene>
<accession>A0ABQ9TVX6</accession>
<name>A0ABQ9TVX6_SAGOE</name>
<dbReference type="InterPro" id="IPR006549">
    <property type="entry name" value="HAD-SF_hydro_IIIA"/>
</dbReference>
<organism evidence="1 2">
    <name type="scientific">Saguinus oedipus</name>
    <name type="common">Cotton-top tamarin</name>
    <name type="synonym">Oedipomidas oedipus</name>
    <dbReference type="NCBI Taxonomy" id="9490"/>
    <lineage>
        <taxon>Eukaryota</taxon>
        <taxon>Metazoa</taxon>
        <taxon>Chordata</taxon>
        <taxon>Craniata</taxon>
        <taxon>Vertebrata</taxon>
        <taxon>Euteleostomi</taxon>
        <taxon>Mammalia</taxon>
        <taxon>Eutheria</taxon>
        <taxon>Euarchontoglires</taxon>
        <taxon>Primates</taxon>
        <taxon>Haplorrhini</taxon>
        <taxon>Platyrrhini</taxon>
        <taxon>Cebidae</taxon>
        <taxon>Callitrichinae</taxon>
        <taxon>Saguinus</taxon>
    </lineage>
</organism>
<evidence type="ECO:0000313" key="2">
    <source>
        <dbReference type="Proteomes" id="UP001266305"/>
    </source>
</evidence>
<dbReference type="NCBIfam" id="TIGR01662">
    <property type="entry name" value="HAD-SF-IIIA"/>
    <property type="match status" value="1"/>
</dbReference>
<dbReference type="InterPro" id="IPR023214">
    <property type="entry name" value="HAD_sf"/>
</dbReference>
<dbReference type="Gene3D" id="3.40.50.1000">
    <property type="entry name" value="HAD superfamily/HAD-like"/>
    <property type="match status" value="1"/>
</dbReference>
<dbReference type="InterPro" id="IPR013954">
    <property type="entry name" value="PNK3P"/>
</dbReference>
<proteinExistence type="predicted"/>
<reference evidence="1 2" key="1">
    <citation type="submission" date="2023-05" db="EMBL/GenBank/DDBJ databases">
        <title>B98-5 Cell Line De Novo Hybrid Assembly: An Optical Mapping Approach.</title>
        <authorList>
            <person name="Kananen K."/>
            <person name="Auerbach J.A."/>
            <person name="Kautto E."/>
            <person name="Blachly J.S."/>
        </authorList>
    </citation>
    <scope>NUCLEOTIDE SEQUENCE [LARGE SCALE GENOMIC DNA]</scope>
    <source>
        <strain evidence="1">B95-8</strain>
        <tissue evidence="1">Cell line</tissue>
    </source>
</reference>
<dbReference type="PANTHER" id="PTHR12083:SF9">
    <property type="entry name" value="BIFUNCTIONAL POLYNUCLEOTIDE PHOSPHATASE_KINASE"/>
    <property type="match status" value="1"/>
</dbReference>
<comment type="caution">
    <text evidence="1">The sequence shown here is derived from an EMBL/GenBank/DDBJ whole genome shotgun (WGS) entry which is preliminary data.</text>
</comment>
<protein>
    <submittedName>
        <fullName evidence="1">Uncharacterized protein</fullName>
    </submittedName>
</protein>